<dbReference type="Proteomes" id="UP000185696">
    <property type="component" value="Unassembled WGS sequence"/>
</dbReference>
<dbReference type="EMBL" id="MSIF01000012">
    <property type="protein sequence ID" value="OLF08383.1"/>
    <property type="molecule type" value="Genomic_DNA"/>
</dbReference>
<keyword evidence="4" id="KW-0460">Magnesium</keyword>
<name>A0A7Z0WK15_9PSEU</name>
<dbReference type="PROSITE" id="PS00893">
    <property type="entry name" value="NUDIX_BOX"/>
    <property type="match status" value="1"/>
</dbReference>
<evidence type="ECO:0000256" key="4">
    <source>
        <dbReference type="ARBA" id="ARBA00022842"/>
    </source>
</evidence>
<dbReference type="InterPro" id="IPR013078">
    <property type="entry name" value="His_Pase_superF_clade-1"/>
</dbReference>
<dbReference type="InterPro" id="IPR020084">
    <property type="entry name" value="NUDIX_hydrolase_CS"/>
</dbReference>
<dbReference type="GO" id="GO:0016787">
    <property type="term" value="F:hydrolase activity"/>
    <property type="evidence" value="ECO:0007669"/>
    <property type="project" value="UniProtKB-KW"/>
</dbReference>
<dbReference type="InterPro" id="IPR000086">
    <property type="entry name" value="NUDIX_hydrolase_dom"/>
</dbReference>
<dbReference type="InterPro" id="IPR029033">
    <property type="entry name" value="His_PPase_superfam"/>
</dbReference>
<dbReference type="PRINTS" id="PR00502">
    <property type="entry name" value="NUDIXFAMILY"/>
</dbReference>
<evidence type="ECO:0000313" key="8">
    <source>
        <dbReference type="Proteomes" id="UP000185696"/>
    </source>
</evidence>
<dbReference type="RefSeq" id="WP_075135125.1">
    <property type="nucleotide sequence ID" value="NZ_MSIF01000012.1"/>
</dbReference>
<reference evidence="7 8" key="1">
    <citation type="submission" date="2016-12" db="EMBL/GenBank/DDBJ databases">
        <title>The draft genome sequence of Actinophytocola xinjiangensis.</title>
        <authorList>
            <person name="Wang W."/>
            <person name="Yuan L."/>
        </authorList>
    </citation>
    <scope>NUCLEOTIDE SEQUENCE [LARGE SCALE GENOMIC DNA]</scope>
    <source>
        <strain evidence="7 8">CGMCC 4.4663</strain>
    </source>
</reference>
<organism evidence="7 8">
    <name type="scientific">Actinophytocola xinjiangensis</name>
    <dbReference type="NCBI Taxonomy" id="485602"/>
    <lineage>
        <taxon>Bacteria</taxon>
        <taxon>Bacillati</taxon>
        <taxon>Actinomycetota</taxon>
        <taxon>Actinomycetes</taxon>
        <taxon>Pseudonocardiales</taxon>
        <taxon>Pseudonocardiaceae</taxon>
    </lineage>
</organism>
<dbReference type="InterPro" id="IPR015797">
    <property type="entry name" value="NUDIX_hydrolase-like_dom_sf"/>
</dbReference>
<dbReference type="Gene3D" id="3.40.50.1240">
    <property type="entry name" value="Phosphoglycerate mutase-like"/>
    <property type="match status" value="1"/>
</dbReference>
<feature type="domain" description="Nudix hydrolase" evidence="6">
    <location>
        <begin position="3"/>
        <end position="137"/>
    </location>
</feature>
<protein>
    <recommendedName>
        <fullName evidence="6">Nudix hydrolase domain-containing protein</fullName>
    </recommendedName>
</protein>
<comment type="similarity">
    <text evidence="2 5">Belongs to the Nudix hydrolase family.</text>
</comment>
<dbReference type="Pfam" id="PF00293">
    <property type="entry name" value="NUDIX"/>
    <property type="match status" value="1"/>
</dbReference>
<dbReference type="Pfam" id="PF00300">
    <property type="entry name" value="His_Phos_1"/>
    <property type="match status" value="1"/>
</dbReference>
<dbReference type="PROSITE" id="PS51462">
    <property type="entry name" value="NUDIX"/>
    <property type="match status" value="1"/>
</dbReference>
<dbReference type="CDD" id="cd03673">
    <property type="entry name" value="NUDIX_Ap6A_hydrolase"/>
    <property type="match status" value="1"/>
</dbReference>
<dbReference type="SUPFAM" id="SSF55811">
    <property type="entry name" value="Nudix"/>
    <property type="match status" value="1"/>
</dbReference>
<dbReference type="SMART" id="SM00855">
    <property type="entry name" value="PGAM"/>
    <property type="match status" value="1"/>
</dbReference>
<dbReference type="AlphaFoldDB" id="A0A7Z0WK15"/>
<proteinExistence type="inferred from homology"/>
<dbReference type="OrthoDB" id="4287477at2"/>
<gene>
    <name evidence="7" type="ORF">BLA60_23485</name>
</gene>
<dbReference type="InterPro" id="IPR020476">
    <property type="entry name" value="Nudix_hydrolase"/>
</dbReference>
<evidence type="ECO:0000259" key="6">
    <source>
        <dbReference type="PROSITE" id="PS51462"/>
    </source>
</evidence>
<dbReference type="SUPFAM" id="SSF53254">
    <property type="entry name" value="Phosphoglycerate mutase-like"/>
    <property type="match status" value="1"/>
</dbReference>
<sequence length="309" mass="33123">MSDRIDAAGAVLWRPDPDDRTGRTLQIALVHRPRYDDWSLPKGKLEPGEGTRAAAVREVAEETGFRVALGRHLGQVRYPVTRPRRATKHVDYFAALALAGRFAPNEEVDALRWYPLVEAVRHLSYPHDERMVAAFADLPAELTALLLVRHAKAGSRAGWDGPDSRRPLSATGRRQLPPLTALAGLYAPDRVHAAPLVRCVDTVAGIADQAGVSVLTEPLLSEKGYAGAEETAVARFLEIAAGGGCPVVCSQGGVIPDLLSRVAGSAGSAPVPELLPMRRPESKKASVWVLFFTAGGDPALVAAEYVQQP</sequence>
<evidence type="ECO:0000313" key="7">
    <source>
        <dbReference type="EMBL" id="OLF08383.1"/>
    </source>
</evidence>
<evidence type="ECO:0000256" key="1">
    <source>
        <dbReference type="ARBA" id="ARBA00001946"/>
    </source>
</evidence>
<evidence type="ECO:0000256" key="5">
    <source>
        <dbReference type="RuleBase" id="RU003476"/>
    </source>
</evidence>
<comment type="cofactor">
    <cofactor evidence="1">
        <name>Mg(2+)</name>
        <dbReference type="ChEBI" id="CHEBI:18420"/>
    </cofactor>
</comment>
<dbReference type="PANTHER" id="PTHR43222:SF9">
    <property type="entry name" value="8-OXO-(D)GTP PHOSPHATASE"/>
    <property type="match status" value="1"/>
</dbReference>
<keyword evidence="8" id="KW-1185">Reference proteome</keyword>
<dbReference type="Gene3D" id="3.90.79.10">
    <property type="entry name" value="Nucleoside Triphosphate Pyrophosphohydrolase"/>
    <property type="match status" value="1"/>
</dbReference>
<dbReference type="CDD" id="cd07067">
    <property type="entry name" value="HP_PGM_like"/>
    <property type="match status" value="1"/>
</dbReference>
<evidence type="ECO:0000256" key="3">
    <source>
        <dbReference type="ARBA" id="ARBA00022801"/>
    </source>
</evidence>
<accession>A0A7Z0WK15</accession>
<dbReference type="PANTHER" id="PTHR43222">
    <property type="entry name" value="NUDIX HYDROLASE 23"/>
    <property type="match status" value="1"/>
</dbReference>
<comment type="caution">
    <text evidence="7">The sequence shown here is derived from an EMBL/GenBank/DDBJ whole genome shotgun (WGS) entry which is preliminary data.</text>
</comment>
<keyword evidence="3 5" id="KW-0378">Hydrolase</keyword>
<evidence type="ECO:0000256" key="2">
    <source>
        <dbReference type="ARBA" id="ARBA00005582"/>
    </source>
</evidence>